<dbReference type="SMART" id="SM00422">
    <property type="entry name" value="HTH_MERR"/>
    <property type="match status" value="1"/>
</dbReference>
<dbReference type="Pfam" id="PF13411">
    <property type="entry name" value="MerR_1"/>
    <property type="match status" value="1"/>
</dbReference>
<keyword evidence="2" id="KW-0479">Metal-binding</keyword>
<dbReference type="InterPro" id="IPR000551">
    <property type="entry name" value="MerR-type_HTH_dom"/>
</dbReference>
<dbReference type="PROSITE" id="PS50937">
    <property type="entry name" value="HTH_MERR_2"/>
    <property type="match status" value="1"/>
</dbReference>
<feature type="domain" description="HTH merR-type" evidence="6">
    <location>
        <begin position="5"/>
        <end position="73"/>
    </location>
</feature>
<dbReference type="GO" id="GO:0003677">
    <property type="term" value="F:DNA binding"/>
    <property type="evidence" value="ECO:0007669"/>
    <property type="project" value="UniProtKB-KW"/>
</dbReference>
<accession>A0A1E3GNA0</accession>
<reference evidence="7 8" key="1">
    <citation type="submission" date="2016-07" db="EMBL/GenBank/DDBJ databases">
        <title>Draft Genome Sequence of Methylophaga muralis Bur 1.</title>
        <authorList>
            <person name="Vasilenko O.V."/>
            <person name="Doronina N.V."/>
            <person name="Shmareva M.N."/>
            <person name="Tarlachkov S.V."/>
            <person name="Mustakhimov I."/>
            <person name="Trotsenko Y.A."/>
        </authorList>
    </citation>
    <scope>NUCLEOTIDE SEQUENCE [LARGE SCALE GENOMIC DNA]</scope>
    <source>
        <strain evidence="7 8">Bur 1</strain>
    </source>
</reference>
<dbReference type="GO" id="GO:0051537">
    <property type="term" value="F:2 iron, 2 sulfur cluster binding"/>
    <property type="evidence" value="ECO:0007669"/>
    <property type="project" value="UniProtKB-KW"/>
</dbReference>
<keyword evidence="4" id="KW-0411">Iron-sulfur</keyword>
<keyword evidence="3" id="KW-0408">Iron</keyword>
<dbReference type="InterPro" id="IPR047057">
    <property type="entry name" value="MerR_fam"/>
</dbReference>
<evidence type="ECO:0000256" key="4">
    <source>
        <dbReference type="ARBA" id="ARBA00023014"/>
    </source>
</evidence>
<evidence type="ECO:0000256" key="1">
    <source>
        <dbReference type="ARBA" id="ARBA00014474"/>
    </source>
</evidence>
<dbReference type="STRING" id="291169.A9E74_02704"/>
<protein>
    <recommendedName>
        <fullName evidence="1">Redox-sensitive transcriptional activator SoxR</fullName>
    </recommendedName>
</protein>
<organism evidence="7 8">
    <name type="scientific">Methylophaga muralis</name>
    <dbReference type="NCBI Taxonomy" id="291169"/>
    <lineage>
        <taxon>Bacteria</taxon>
        <taxon>Pseudomonadati</taxon>
        <taxon>Pseudomonadota</taxon>
        <taxon>Gammaproteobacteria</taxon>
        <taxon>Thiotrichales</taxon>
        <taxon>Piscirickettsiaceae</taxon>
        <taxon>Methylophaga</taxon>
    </lineage>
</organism>
<dbReference type="SUPFAM" id="SSF46955">
    <property type="entry name" value="Putative DNA-binding domain"/>
    <property type="match status" value="1"/>
</dbReference>
<dbReference type="PRINTS" id="PR00040">
    <property type="entry name" value="HTHMERR"/>
</dbReference>
<dbReference type="CDD" id="cd01110">
    <property type="entry name" value="HTH_SoxR"/>
    <property type="match status" value="1"/>
</dbReference>
<dbReference type="PANTHER" id="PTHR30204">
    <property type="entry name" value="REDOX-CYCLING DRUG-SENSING TRANSCRIPTIONAL ACTIVATOR SOXR"/>
    <property type="match status" value="1"/>
</dbReference>
<gene>
    <name evidence="7" type="primary">soxR</name>
    <name evidence="7" type="ORF">A9E74_02704</name>
</gene>
<dbReference type="GO" id="GO:0006979">
    <property type="term" value="P:response to oxidative stress"/>
    <property type="evidence" value="ECO:0007669"/>
    <property type="project" value="InterPro"/>
</dbReference>
<dbReference type="NCBIfam" id="TIGR01950">
    <property type="entry name" value="SoxR"/>
    <property type="match status" value="1"/>
</dbReference>
<evidence type="ECO:0000313" key="8">
    <source>
        <dbReference type="Proteomes" id="UP000094379"/>
    </source>
</evidence>
<comment type="caution">
    <text evidence="7">The sequence shown here is derived from an EMBL/GenBank/DDBJ whole genome shotgun (WGS) entry which is preliminary data.</text>
</comment>
<keyword evidence="2" id="KW-0001">2Fe-2S</keyword>
<dbReference type="PANTHER" id="PTHR30204:SF0">
    <property type="entry name" value="REDOX-SENSITIVE TRANSCRIPTIONAL ACTIVATOR SOXR"/>
    <property type="match status" value="1"/>
</dbReference>
<dbReference type="InterPro" id="IPR010211">
    <property type="entry name" value="Redox-sen_tscrpt-act_SoxR"/>
</dbReference>
<dbReference type="InterPro" id="IPR009061">
    <property type="entry name" value="DNA-bd_dom_put_sf"/>
</dbReference>
<dbReference type="EMBL" id="MCRI01000058">
    <property type="protein sequence ID" value="ODN65519.1"/>
    <property type="molecule type" value="Genomic_DNA"/>
</dbReference>
<evidence type="ECO:0000259" key="6">
    <source>
        <dbReference type="PROSITE" id="PS50937"/>
    </source>
</evidence>
<dbReference type="Proteomes" id="UP000094379">
    <property type="component" value="Unassembled WGS sequence"/>
</dbReference>
<dbReference type="AlphaFoldDB" id="A0A1E3GNA0"/>
<name>A0A1E3GNA0_9GAMM</name>
<keyword evidence="5" id="KW-0238">DNA-binding</keyword>
<evidence type="ECO:0000256" key="5">
    <source>
        <dbReference type="ARBA" id="ARBA00023125"/>
    </source>
</evidence>
<sequence length="168" mass="18710">MSEANWSVGAVAKRCGVKISTLHFYEQQGLIQSWRNDGNQRRYKPEVLRRISVIKAAQKVGVSLDEIRQAFMSLPNKRTPTIEDWQQLSKNWQRMLDGRIAYLQTLRNNLAGCIGCGCLSMTNCPLYNPDDTLAASGSGPVILDQAEQEAMTDTTALDKSLGDLECQS</sequence>
<dbReference type="GO" id="GO:0003700">
    <property type="term" value="F:DNA-binding transcription factor activity"/>
    <property type="evidence" value="ECO:0007669"/>
    <property type="project" value="InterPro"/>
</dbReference>
<dbReference type="PROSITE" id="PS00552">
    <property type="entry name" value="HTH_MERR_1"/>
    <property type="match status" value="1"/>
</dbReference>
<evidence type="ECO:0000256" key="3">
    <source>
        <dbReference type="ARBA" id="ARBA00023004"/>
    </source>
</evidence>
<evidence type="ECO:0000256" key="2">
    <source>
        <dbReference type="ARBA" id="ARBA00022714"/>
    </source>
</evidence>
<dbReference type="Gene3D" id="1.10.1660.10">
    <property type="match status" value="1"/>
</dbReference>
<evidence type="ECO:0000313" key="7">
    <source>
        <dbReference type="EMBL" id="ODN65519.1"/>
    </source>
</evidence>
<keyword evidence="8" id="KW-1185">Reference proteome</keyword>
<dbReference type="RefSeq" id="WP_069297051.1">
    <property type="nucleotide sequence ID" value="NZ_MCRI01000058.1"/>
</dbReference>
<dbReference type="PATRIC" id="fig|291169.3.peg.2732"/>
<proteinExistence type="predicted"/>